<accession>T0YS67</accession>
<sequence>MWFEYREDHPDGYAYSQFCEHYRRWRLHLDVVMRQSHRAGEKLFVDFPGMKIPIYNDHTGQLDFEAELFVAVLGASSYIYAEVLRSQELPYFVTAHVNTFEHLGGCPEIVVCDNLRSGVTQPNRYEPDVNATYQEMASHYGVAIIPTRSYKPRDKAKVESG</sequence>
<comment type="caution">
    <text evidence="2">The sequence shown here is derived from an EMBL/GenBank/DDBJ whole genome shotgun (WGS) entry which is preliminary data.</text>
</comment>
<reference evidence="2" key="1">
    <citation type="submission" date="2013-08" db="EMBL/GenBank/DDBJ databases">
        <authorList>
            <person name="Mendez C."/>
            <person name="Richter M."/>
            <person name="Ferrer M."/>
            <person name="Sanchez J."/>
        </authorList>
    </citation>
    <scope>NUCLEOTIDE SEQUENCE</scope>
</reference>
<dbReference type="SUPFAM" id="SSF53098">
    <property type="entry name" value="Ribonuclease H-like"/>
    <property type="match status" value="1"/>
</dbReference>
<dbReference type="PANTHER" id="PTHR35004:SF8">
    <property type="entry name" value="TRANSPOSASE RV3428C-RELATED"/>
    <property type="match status" value="1"/>
</dbReference>
<name>T0YS67_9ZZZZ</name>
<dbReference type="InterPro" id="IPR012337">
    <property type="entry name" value="RNaseH-like_sf"/>
</dbReference>
<evidence type="ECO:0000259" key="1">
    <source>
        <dbReference type="PROSITE" id="PS50994"/>
    </source>
</evidence>
<dbReference type="InterPro" id="IPR001584">
    <property type="entry name" value="Integrase_cat-core"/>
</dbReference>
<dbReference type="GO" id="GO:0003676">
    <property type="term" value="F:nucleic acid binding"/>
    <property type="evidence" value="ECO:0007669"/>
    <property type="project" value="InterPro"/>
</dbReference>
<dbReference type="NCBIfam" id="NF033546">
    <property type="entry name" value="transpos_IS21"/>
    <property type="match status" value="1"/>
</dbReference>
<dbReference type="PROSITE" id="PS50994">
    <property type="entry name" value="INTEGRASE"/>
    <property type="match status" value="1"/>
</dbReference>
<dbReference type="InterPro" id="IPR036397">
    <property type="entry name" value="RNaseH_sf"/>
</dbReference>
<organism evidence="2">
    <name type="scientific">mine drainage metagenome</name>
    <dbReference type="NCBI Taxonomy" id="410659"/>
    <lineage>
        <taxon>unclassified sequences</taxon>
        <taxon>metagenomes</taxon>
        <taxon>ecological metagenomes</taxon>
    </lineage>
</organism>
<proteinExistence type="predicted"/>
<dbReference type="Pfam" id="PF00665">
    <property type="entry name" value="rve"/>
    <property type="match status" value="1"/>
</dbReference>
<dbReference type="PANTHER" id="PTHR35004">
    <property type="entry name" value="TRANSPOSASE RV3428C-RELATED"/>
    <property type="match status" value="1"/>
</dbReference>
<feature type="non-terminal residue" evidence="2">
    <location>
        <position position="161"/>
    </location>
</feature>
<gene>
    <name evidence="2" type="ORF">B2A_11472</name>
</gene>
<evidence type="ECO:0000313" key="2">
    <source>
        <dbReference type="EMBL" id="EQD38396.1"/>
    </source>
</evidence>
<dbReference type="Gene3D" id="3.30.420.10">
    <property type="entry name" value="Ribonuclease H-like superfamily/Ribonuclease H"/>
    <property type="match status" value="1"/>
</dbReference>
<feature type="domain" description="Integrase catalytic" evidence="1">
    <location>
        <begin position="35"/>
        <end position="161"/>
    </location>
</feature>
<dbReference type="EMBL" id="AUZZ01008283">
    <property type="protein sequence ID" value="EQD38396.1"/>
    <property type="molecule type" value="Genomic_DNA"/>
</dbReference>
<reference evidence="2" key="2">
    <citation type="journal article" date="2014" name="ISME J.">
        <title>Microbial stratification in low pH oxic and suboxic macroscopic growths along an acid mine drainage.</title>
        <authorList>
            <person name="Mendez-Garcia C."/>
            <person name="Mesa V."/>
            <person name="Sprenger R.R."/>
            <person name="Richter M."/>
            <person name="Diez M.S."/>
            <person name="Solano J."/>
            <person name="Bargiela R."/>
            <person name="Golyshina O.V."/>
            <person name="Manteca A."/>
            <person name="Ramos J.L."/>
            <person name="Gallego J.R."/>
            <person name="Llorente I."/>
            <person name="Martins Dos Santos V.A."/>
            <person name="Jensen O.N."/>
            <person name="Pelaez A.I."/>
            <person name="Sanchez J."/>
            <person name="Ferrer M."/>
        </authorList>
    </citation>
    <scope>NUCLEOTIDE SEQUENCE</scope>
</reference>
<dbReference type="GO" id="GO:0015074">
    <property type="term" value="P:DNA integration"/>
    <property type="evidence" value="ECO:0007669"/>
    <property type="project" value="InterPro"/>
</dbReference>
<protein>
    <submittedName>
        <fullName evidence="2">Integrase catalytic subunit</fullName>
    </submittedName>
</protein>
<dbReference type="AlphaFoldDB" id="T0YS67"/>